<keyword evidence="3" id="KW-0238">DNA-binding</keyword>
<dbReference type="PROSITE" id="PS50994">
    <property type="entry name" value="INTEGRASE"/>
    <property type="match status" value="1"/>
</dbReference>
<evidence type="ECO:0000256" key="1">
    <source>
        <dbReference type="ARBA" id="ARBA00009277"/>
    </source>
</evidence>
<dbReference type="PROSITE" id="PS50531">
    <property type="entry name" value="HTH_IS21"/>
    <property type="match status" value="1"/>
</dbReference>
<feature type="domain" description="Integrase catalytic" evidence="6">
    <location>
        <begin position="120"/>
        <end position="296"/>
    </location>
</feature>
<comment type="caution">
    <text evidence="7">The sequence shown here is derived from an EMBL/GenBank/DDBJ whole genome shotgun (WGS) entry which is preliminary data.</text>
</comment>
<sequence length="512" mass="60061">MDYYQILKLKEEGFKEAAIARKLFISRNTVRSYLGKSPEEFEAFILTLQARGRKLDPYRDYIVMWLKQHPDLTGAQVYDWLQEKCDVQNIAESTVRSYVNEVRDTYQIPKVSSQRIYEAVPDLPMGYQIQVDFGQDKVTTTEETNKRLYFIAFVLSHSRFKYVEWLDKPFRTQDMIRCHENAFHYFGGISIEMVYDQDAILSVSENAGDLILTAEFEKYRKARGFKIYLCRKSDPESKGKIEQVVKFVKYNFSKNRTYDHLSTWNESTLDWLERTGNHKIHHNTKKRPFEVHALEKQHLRIVSSTFSFENHLTESITRNITKDNVLRYEGNRYSVPAGTYHSKSKNLAYLEITKDGQLKIRLKPTGLILASHHIAVGKGQVIRDPKHKKLKESKTTLLAHQIAEVFNDHALIEWFIDELRRKYGRYLLDQLRVLKVVIETHTAHINVTLEKVKLMNLISANDFRDIAYSLHKEAKEDHQLKVHTLPTKYEHLQAAERSEDYYANILTGGRNQ</sequence>
<reference evidence="8" key="1">
    <citation type="journal article" date="2019" name="Int. J. Syst. Evol. Microbiol.">
        <title>The Global Catalogue of Microorganisms (GCM) 10K type strain sequencing project: providing services to taxonomists for standard genome sequencing and annotation.</title>
        <authorList>
            <consortium name="The Broad Institute Genomics Platform"/>
            <consortium name="The Broad Institute Genome Sequencing Center for Infectious Disease"/>
            <person name="Wu L."/>
            <person name="Ma J."/>
        </authorList>
    </citation>
    <scope>NUCLEOTIDE SEQUENCE [LARGE SCALE GENOMIC DNA]</scope>
    <source>
        <strain evidence="8">CCUG 54527</strain>
    </source>
</reference>
<keyword evidence="4" id="KW-0233">DNA recombination</keyword>
<dbReference type="SUPFAM" id="SSF53098">
    <property type="entry name" value="Ribonuclease H-like"/>
    <property type="match status" value="1"/>
</dbReference>
<gene>
    <name evidence="7" type="primary">istA</name>
    <name evidence="7" type="ORF">ACFPYN_12955</name>
</gene>
<name>A0ABW1L9G5_9BACL</name>
<accession>A0ABW1L9G5</accession>
<dbReference type="Gene3D" id="3.30.420.10">
    <property type="entry name" value="Ribonuclease H-like superfamily/Ribonuclease H"/>
    <property type="match status" value="1"/>
</dbReference>
<evidence type="ECO:0000256" key="3">
    <source>
        <dbReference type="ARBA" id="ARBA00023125"/>
    </source>
</evidence>
<dbReference type="InterPro" id="IPR017894">
    <property type="entry name" value="HTH_IS21_transposase_type"/>
</dbReference>
<dbReference type="PANTHER" id="PTHR35004">
    <property type="entry name" value="TRANSPOSASE RV3428C-RELATED"/>
    <property type="match status" value="1"/>
</dbReference>
<organism evidence="7 8">
    <name type="scientific">Paenisporosarcina macmurdoensis</name>
    <dbReference type="NCBI Taxonomy" id="212659"/>
    <lineage>
        <taxon>Bacteria</taxon>
        <taxon>Bacillati</taxon>
        <taxon>Bacillota</taxon>
        <taxon>Bacilli</taxon>
        <taxon>Bacillales</taxon>
        <taxon>Caryophanaceae</taxon>
        <taxon>Paenisporosarcina</taxon>
    </lineage>
</organism>
<dbReference type="NCBIfam" id="NF033546">
    <property type="entry name" value="transpos_IS21"/>
    <property type="match status" value="1"/>
</dbReference>
<evidence type="ECO:0000259" key="5">
    <source>
        <dbReference type="PROSITE" id="PS50531"/>
    </source>
</evidence>
<evidence type="ECO:0000256" key="4">
    <source>
        <dbReference type="ARBA" id="ARBA00023172"/>
    </source>
</evidence>
<keyword evidence="2" id="KW-0815">Transposition</keyword>
<evidence type="ECO:0000256" key="2">
    <source>
        <dbReference type="ARBA" id="ARBA00022578"/>
    </source>
</evidence>
<feature type="domain" description="HTH IS21-type" evidence="5">
    <location>
        <begin position="1"/>
        <end position="66"/>
    </location>
</feature>
<dbReference type="InterPro" id="IPR001584">
    <property type="entry name" value="Integrase_cat-core"/>
</dbReference>
<keyword evidence="8" id="KW-1185">Reference proteome</keyword>
<dbReference type="EMBL" id="JBHSRI010000020">
    <property type="protein sequence ID" value="MFC6040333.1"/>
    <property type="molecule type" value="Genomic_DNA"/>
</dbReference>
<proteinExistence type="inferred from homology"/>
<comment type="similarity">
    <text evidence="1">Belongs to the transposase IS21/IS408/IS1162 family.</text>
</comment>
<dbReference type="PANTHER" id="PTHR35004:SF6">
    <property type="entry name" value="TRANSPOSASE"/>
    <property type="match status" value="1"/>
</dbReference>
<protein>
    <submittedName>
        <fullName evidence="7">IS21 family transposase</fullName>
    </submittedName>
</protein>
<dbReference type="RefSeq" id="WP_377734741.1">
    <property type="nucleotide sequence ID" value="NZ_JBHSRI010000020.1"/>
</dbReference>
<evidence type="ECO:0000313" key="8">
    <source>
        <dbReference type="Proteomes" id="UP001596170"/>
    </source>
</evidence>
<dbReference type="Proteomes" id="UP001596170">
    <property type="component" value="Unassembled WGS sequence"/>
</dbReference>
<dbReference type="InterPro" id="IPR036397">
    <property type="entry name" value="RNaseH_sf"/>
</dbReference>
<evidence type="ECO:0000313" key="7">
    <source>
        <dbReference type="EMBL" id="MFC6040333.1"/>
    </source>
</evidence>
<evidence type="ECO:0000259" key="6">
    <source>
        <dbReference type="PROSITE" id="PS50994"/>
    </source>
</evidence>
<dbReference type="InterPro" id="IPR012337">
    <property type="entry name" value="RNaseH-like_sf"/>
</dbReference>